<sequence>MSAPTVSPDSNFKERPESEKILDKGFVGLTTAFAIAIGLILLLIALVIFIRALPAIQTFGLGFLTSSAWNPVRGREEFGVLPVIYGTLVSSLIALLIAVPLGIGSAIFLSEDFIPLNARTILVFLVQLLAAIPSVVYGLWGIFVLIPILRPLGNWLNANFSWIPLFSTPLGGPGMLPAGVILAIMILPIIIAISRDSLAALPPDLRQASLGLGATRWETIFRVLIPAAFSGIVGGIMLALGRALGETMAVTMIIGNSNRISASILAPANTIASLLANQFAEASGMQVSALMYAGFVLLVLTLVVNIFAELIVNRVKAKY</sequence>
<dbReference type="PROSITE" id="PS50928">
    <property type="entry name" value="ABC_TM1"/>
    <property type="match status" value="1"/>
</dbReference>
<dbReference type="PANTHER" id="PTHR30425:SF1">
    <property type="entry name" value="PHOSPHATE TRANSPORT SYSTEM PERMEASE PROTEIN PSTC"/>
    <property type="match status" value="1"/>
</dbReference>
<evidence type="ECO:0000256" key="5">
    <source>
        <dbReference type="ARBA" id="ARBA00022592"/>
    </source>
</evidence>
<protein>
    <recommendedName>
        <fullName evidence="10">Phosphate transport system permease protein</fullName>
    </recommendedName>
</protein>
<evidence type="ECO:0000256" key="6">
    <source>
        <dbReference type="ARBA" id="ARBA00022692"/>
    </source>
</evidence>
<proteinExistence type="inferred from homology"/>
<dbReference type="InterPro" id="IPR051124">
    <property type="entry name" value="Phosphate_Transport_Permease"/>
</dbReference>
<dbReference type="RefSeq" id="WP_045359649.1">
    <property type="nucleotide sequence ID" value="NZ_BBPA01000046.1"/>
</dbReference>
<comment type="subcellular location">
    <subcellularLocation>
        <location evidence="1 9">Cell membrane</location>
        <topology evidence="1 9">Multi-pass membrane protein</topology>
    </subcellularLocation>
</comment>
<evidence type="ECO:0000256" key="1">
    <source>
        <dbReference type="ARBA" id="ARBA00004651"/>
    </source>
</evidence>
<feature type="transmembrane region" description="Helical" evidence="9">
    <location>
        <begin position="170"/>
        <end position="193"/>
    </location>
</feature>
<dbReference type="GO" id="GO:0006817">
    <property type="term" value="P:phosphate ion transport"/>
    <property type="evidence" value="ECO:0007669"/>
    <property type="project" value="UniProtKB-KW"/>
</dbReference>
<keyword evidence="5 10" id="KW-0592">Phosphate transport</keyword>
<comment type="caution">
    <text evidence="12">The sequence shown here is derived from an EMBL/GenBank/DDBJ whole genome shotgun (WGS) entry which is preliminary data.</text>
</comment>
<dbReference type="InterPro" id="IPR035906">
    <property type="entry name" value="MetI-like_sf"/>
</dbReference>
<evidence type="ECO:0000259" key="11">
    <source>
        <dbReference type="PROSITE" id="PS50928"/>
    </source>
</evidence>
<name>A0A0A1VW79_MICAE</name>
<evidence type="ECO:0000256" key="10">
    <source>
        <dbReference type="RuleBase" id="RU363054"/>
    </source>
</evidence>
<evidence type="ECO:0000256" key="2">
    <source>
        <dbReference type="ARBA" id="ARBA00007069"/>
    </source>
</evidence>
<feature type="transmembrane region" description="Helical" evidence="9">
    <location>
        <begin position="292"/>
        <end position="312"/>
    </location>
</feature>
<keyword evidence="7 9" id="KW-1133">Transmembrane helix</keyword>
<feature type="transmembrane region" description="Helical" evidence="9">
    <location>
        <begin position="83"/>
        <end position="109"/>
    </location>
</feature>
<dbReference type="GO" id="GO:0005886">
    <property type="term" value="C:plasma membrane"/>
    <property type="evidence" value="ECO:0007669"/>
    <property type="project" value="UniProtKB-SubCell"/>
</dbReference>
<dbReference type="PANTHER" id="PTHR30425">
    <property type="entry name" value="PHOSPHATE TRANSPORT SYSTEM PERMEASE PROTEIN PST"/>
    <property type="match status" value="1"/>
</dbReference>
<dbReference type="SUPFAM" id="SSF161098">
    <property type="entry name" value="MetI-like"/>
    <property type="match status" value="1"/>
</dbReference>
<evidence type="ECO:0000256" key="9">
    <source>
        <dbReference type="RuleBase" id="RU363032"/>
    </source>
</evidence>
<keyword evidence="6 9" id="KW-0812">Transmembrane</keyword>
<gene>
    <name evidence="12" type="ORF">N44_03500</name>
</gene>
<feature type="domain" description="ABC transmembrane type-1" evidence="11">
    <location>
        <begin position="84"/>
        <end position="308"/>
    </location>
</feature>
<feature type="transmembrane region" description="Helical" evidence="9">
    <location>
        <begin position="220"/>
        <end position="240"/>
    </location>
</feature>
<keyword evidence="8 9" id="KW-0472">Membrane</keyword>
<dbReference type="Gene3D" id="1.10.3720.10">
    <property type="entry name" value="MetI-like"/>
    <property type="match status" value="1"/>
</dbReference>
<feature type="transmembrane region" description="Helical" evidence="9">
    <location>
        <begin position="26"/>
        <end position="50"/>
    </location>
</feature>
<feature type="transmembrane region" description="Helical" evidence="9">
    <location>
        <begin position="121"/>
        <end position="149"/>
    </location>
</feature>
<dbReference type="EMBL" id="BBPA01000046">
    <property type="protein sequence ID" value="GAL93748.1"/>
    <property type="molecule type" value="Genomic_DNA"/>
</dbReference>
<reference evidence="13" key="1">
    <citation type="journal article" date="2015" name="Genome">
        <title>Whole Genome Sequence of the Non-Microcystin-Producing Microcystis aeruginosa Strain NIES-44.</title>
        <authorList>
            <person name="Okano K."/>
            <person name="Miyata N."/>
            <person name="Ozaki Y."/>
        </authorList>
    </citation>
    <scope>NUCLEOTIDE SEQUENCE [LARGE SCALE GENOMIC DNA]</scope>
    <source>
        <strain evidence="13">NIES-44</strain>
    </source>
</reference>
<dbReference type="GO" id="GO:0005315">
    <property type="term" value="F:phosphate transmembrane transporter activity"/>
    <property type="evidence" value="ECO:0007669"/>
    <property type="project" value="InterPro"/>
</dbReference>
<accession>A0A0A1VW79</accession>
<dbReference type="InterPro" id="IPR000515">
    <property type="entry name" value="MetI-like"/>
</dbReference>
<dbReference type="Proteomes" id="UP000030321">
    <property type="component" value="Unassembled WGS sequence"/>
</dbReference>
<organism evidence="12 13">
    <name type="scientific">Microcystis aeruginosa NIES-44</name>
    <dbReference type="NCBI Taxonomy" id="449439"/>
    <lineage>
        <taxon>Bacteria</taxon>
        <taxon>Bacillati</taxon>
        <taxon>Cyanobacteriota</taxon>
        <taxon>Cyanophyceae</taxon>
        <taxon>Oscillatoriophycideae</taxon>
        <taxon>Chroococcales</taxon>
        <taxon>Microcystaceae</taxon>
        <taxon>Microcystis</taxon>
    </lineage>
</organism>
<evidence type="ECO:0000256" key="8">
    <source>
        <dbReference type="ARBA" id="ARBA00023136"/>
    </source>
</evidence>
<dbReference type="CDD" id="cd06261">
    <property type="entry name" value="TM_PBP2"/>
    <property type="match status" value="1"/>
</dbReference>
<dbReference type="InterPro" id="IPR011864">
    <property type="entry name" value="Phosphate_PstC"/>
</dbReference>
<dbReference type="Pfam" id="PF00528">
    <property type="entry name" value="BPD_transp_1"/>
    <property type="match status" value="1"/>
</dbReference>
<evidence type="ECO:0000313" key="12">
    <source>
        <dbReference type="EMBL" id="GAL93748.1"/>
    </source>
</evidence>
<keyword evidence="4 10" id="KW-1003">Cell membrane</keyword>
<keyword evidence="3 9" id="KW-0813">Transport</keyword>
<dbReference type="NCBIfam" id="TIGR02138">
    <property type="entry name" value="phosphate_pstC"/>
    <property type="match status" value="1"/>
</dbReference>
<evidence type="ECO:0000256" key="4">
    <source>
        <dbReference type="ARBA" id="ARBA00022475"/>
    </source>
</evidence>
<comment type="similarity">
    <text evidence="2 10">Belongs to the binding-protein-dependent transport system permease family. CysTW subfamily.</text>
</comment>
<dbReference type="AlphaFoldDB" id="A0A0A1VW79"/>
<evidence type="ECO:0000313" key="13">
    <source>
        <dbReference type="Proteomes" id="UP000030321"/>
    </source>
</evidence>
<comment type="function">
    <text evidence="10">Part of the binding-protein-dependent transport system for phosphate; probably responsible for the translocation of the substrate across the membrane.</text>
</comment>
<evidence type="ECO:0000256" key="7">
    <source>
        <dbReference type="ARBA" id="ARBA00022989"/>
    </source>
</evidence>
<evidence type="ECO:0000256" key="3">
    <source>
        <dbReference type="ARBA" id="ARBA00022448"/>
    </source>
</evidence>